<dbReference type="EMBL" id="WXXP01000322">
    <property type="protein sequence ID" value="NEK55208.1"/>
    <property type="molecule type" value="Genomic_DNA"/>
</dbReference>
<dbReference type="RefSeq" id="WP_164001033.1">
    <property type="nucleotide sequence ID" value="NZ_WXXP01000322.1"/>
</dbReference>
<evidence type="ECO:0000313" key="2">
    <source>
        <dbReference type="EMBL" id="NEK55208.1"/>
    </source>
</evidence>
<dbReference type="AlphaFoldDB" id="A0A6P0DQ09"/>
<evidence type="ECO:0000259" key="1">
    <source>
        <dbReference type="Pfam" id="PF06890"/>
    </source>
</evidence>
<gene>
    <name evidence="2" type="ORF">GUK36_38895</name>
</gene>
<dbReference type="Pfam" id="PF06890">
    <property type="entry name" value="Phage_Mu_Gp45"/>
    <property type="match status" value="1"/>
</dbReference>
<feature type="non-terminal residue" evidence="2">
    <location>
        <position position="64"/>
    </location>
</feature>
<accession>A0A6P0DQ09</accession>
<protein>
    <recommendedName>
        <fullName evidence="1">Bacteriophage Mu Gp45 N-terminal domain-containing protein</fullName>
    </recommendedName>
</protein>
<dbReference type="Proteomes" id="UP000471409">
    <property type="component" value="Unassembled WGS sequence"/>
</dbReference>
<name>A0A6P0DQ09_RHILE</name>
<feature type="domain" description="Bacteriophage Mu Gp45 N-terminal" evidence="1">
    <location>
        <begin position="15"/>
        <end position="63"/>
    </location>
</feature>
<comment type="caution">
    <text evidence="2">The sequence shown here is derived from an EMBL/GenBank/DDBJ whole genome shotgun (WGS) entry which is preliminary data.</text>
</comment>
<evidence type="ECO:0000313" key="3">
    <source>
        <dbReference type="Proteomes" id="UP000471409"/>
    </source>
</evidence>
<sequence length="64" mass="6959">MSGRRIELDGENVEKGGQQFVSGRGLFNDGYTRVHRVEPHGFASMPIKGAKAFLLQPNGDADQA</sequence>
<organism evidence="2 3">
    <name type="scientific">Rhizobium leguminosarum</name>
    <dbReference type="NCBI Taxonomy" id="384"/>
    <lineage>
        <taxon>Bacteria</taxon>
        <taxon>Pseudomonadati</taxon>
        <taxon>Pseudomonadota</taxon>
        <taxon>Alphaproteobacteria</taxon>
        <taxon>Hyphomicrobiales</taxon>
        <taxon>Rhizobiaceae</taxon>
        <taxon>Rhizobium/Agrobacterium group</taxon>
        <taxon>Rhizobium</taxon>
    </lineage>
</organism>
<dbReference type="InterPro" id="IPR053861">
    <property type="entry name" value="Phage_Mu_Gp45_N"/>
</dbReference>
<proteinExistence type="predicted"/>
<reference evidence="2 3" key="1">
    <citation type="submission" date="2020-01" db="EMBL/GenBank/DDBJ databases">
        <title>Rhizobium genotypes associated with high levels of biological nitrogen fixation by grain legumes in a temperate-maritime cropping system.</title>
        <authorList>
            <person name="Maluk M."/>
            <person name="Francesc Ferrando Molina F."/>
            <person name="Lopez Del Egido L."/>
            <person name="Lafos M."/>
            <person name="Langarica-Fuentes A."/>
            <person name="Gebre Yohannes G."/>
            <person name="Young M.W."/>
            <person name="Martin P."/>
            <person name="Gantlett R."/>
            <person name="Kenicer G."/>
            <person name="Hawes C."/>
            <person name="Begg G.S."/>
            <person name="Quilliam R.S."/>
            <person name="Squire G.R."/>
            <person name="Poole P.S."/>
            <person name="Young P.W."/>
            <person name="Iannetta P.M."/>
            <person name="James E.K."/>
        </authorList>
    </citation>
    <scope>NUCLEOTIDE SEQUENCE [LARGE SCALE GENOMIC DNA]</scope>
    <source>
        <strain evidence="2 3">JHI944</strain>
    </source>
</reference>